<dbReference type="RefSeq" id="WP_073366349.1">
    <property type="nucleotide sequence ID" value="NZ_FNTL01000005.1"/>
</dbReference>
<keyword evidence="2" id="KW-0255">Endonuclease</keyword>
<name>A0A1H5LT90_RHOJO</name>
<sequence>MQAWVFLSVSGERSWQSNDGYHDVLGSHYVYDSGVAYRLQVAPGDLVVVRDENLVLGISRLDNIHQAPATKMRSRCPQCDRTGVEHRKGRGVYVCRHCKGEFAAPVKRSEPVTEYVATYGQGWQALDGAIMYEELEPLLGGVAQNAIRPCEIDGLEQLLNRISVEVPAVGAAPDPSPPPQIPGGHREAIGRTRLGQSKFRKELLRTYGLVCAMTGPCPAESLEAAHIRGFAEHEKHDLKGGILLRSDIHKLFDAGRIAVDPEKLVVVTHPALDRYPQYRELCGAPIVPGPDLAALREHFDAATQLW</sequence>
<dbReference type="Proteomes" id="UP000183407">
    <property type="component" value="Unassembled WGS sequence"/>
</dbReference>
<accession>A0A1H5LT90</accession>
<keyword evidence="2" id="KW-0378">Hydrolase</keyword>
<evidence type="ECO:0000313" key="2">
    <source>
        <dbReference type="EMBL" id="SEE80256.1"/>
    </source>
</evidence>
<dbReference type="Pfam" id="PF13391">
    <property type="entry name" value="HNH_2"/>
    <property type="match status" value="1"/>
</dbReference>
<protein>
    <submittedName>
        <fullName evidence="2">HNH endonuclease</fullName>
    </submittedName>
</protein>
<organism evidence="2 3">
    <name type="scientific">Rhodococcus jostii</name>
    <dbReference type="NCBI Taxonomy" id="132919"/>
    <lineage>
        <taxon>Bacteria</taxon>
        <taxon>Bacillati</taxon>
        <taxon>Actinomycetota</taxon>
        <taxon>Actinomycetes</taxon>
        <taxon>Mycobacteriales</taxon>
        <taxon>Nocardiaceae</taxon>
        <taxon>Rhodococcus</taxon>
    </lineage>
</organism>
<dbReference type="GO" id="GO:0004519">
    <property type="term" value="F:endonuclease activity"/>
    <property type="evidence" value="ECO:0007669"/>
    <property type="project" value="UniProtKB-KW"/>
</dbReference>
<evidence type="ECO:0000313" key="3">
    <source>
        <dbReference type="Proteomes" id="UP000183407"/>
    </source>
</evidence>
<gene>
    <name evidence="2" type="ORF">SAMN04490220_8399</name>
</gene>
<dbReference type="EMBL" id="FNTL01000005">
    <property type="protein sequence ID" value="SEE80256.1"/>
    <property type="molecule type" value="Genomic_DNA"/>
</dbReference>
<proteinExistence type="predicted"/>
<reference evidence="3" key="1">
    <citation type="submission" date="2016-10" db="EMBL/GenBank/DDBJ databases">
        <authorList>
            <person name="Varghese N."/>
        </authorList>
    </citation>
    <scope>NUCLEOTIDE SEQUENCE [LARGE SCALE GENOMIC DNA]</scope>
    <source>
        <strain evidence="3">DSM 44719</strain>
    </source>
</reference>
<dbReference type="AlphaFoldDB" id="A0A1H5LT90"/>
<evidence type="ECO:0000259" key="1">
    <source>
        <dbReference type="Pfam" id="PF13391"/>
    </source>
</evidence>
<dbReference type="InterPro" id="IPR003615">
    <property type="entry name" value="HNH_nuc"/>
</dbReference>
<feature type="domain" description="HNH nuclease" evidence="1">
    <location>
        <begin position="211"/>
        <end position="260"/>
    </location>
</feature>
<keyword evidence="2" id="KW-0540">Nuclease</keyword>